<feature type="transmembrane region" description="Helical" evidence="9">
    <location>
        <begin position="305"/>
        <end position="330"/>
    </location>
</feature>
<dbReference type="Pfam" id="PF07690">
    <property type="entry name" value="MFS_1"/>
    <property type="match status" value="1"/>
</dbReference>
<keyword evidence="4 9" id="KW-0813">Transport</keyword>
<dbReference type="PRINTS" id="PR01035">
    <property type="entry name" value="TCRTETA"/>
</dbReference>
<feature type="transmembrane region" description="Helical" evidence="9">
    <location>
        <begin position="368"/>
        <end position="388"/>
    </location>
</feature>
<dbReference type="PROSITE" id="PS50850">
    <property type="entry name" value="MFS"/>
    <property type="match status" value="1"/>
</dbReference>
<comment type="subcellular location">
    <subcellularLocation>
        <location evidence="1 9">Cell membrane</location>
        <topology evidence="1 9">Multi-pass membrane protein</topology>
    </subcellularLocation>
</comment>
<dbReference type="Proteomes" id="UP000095546">
    <property type="component" value="Unassembled WGS sequence"/>
</dbReference>
<accession>A0A173WMN8</accession>
<feature type="transmembrane region" description="Helical" evidence="9">
    <location>
        <begin position="102"/>
        <end position="123"/>
    </location>
</feature>
<protein>
    <recommendedName>
        <fullName evidence="9">Bcr/CflA family efflux transporter</fullName>
    </recommendedName>
</protein>
<dbReference type="InterPro" id="IPR004812">
    <property type="entry name" value="Efflux_drug-R_Bcr/CmlA"/>
</dbReference>
<evidence type="ECO:0000313" key="12">
    <source>
        <dbReference type="Proteomes" id="UP000095546"/>
    </source>
</evidence>
<keyword evidence="8 9" id="KW-0472">Membrane</keyword>
<name>A0A173WMN8_9FIRM</name>
<feature type="transmembrane region" description="Helical" evidence="9">
    <location>
        <begin position="244"/>
        <end position="266"/>
    </location>
</feature>
<dbReference type="InterPro" id="IPR005829">
    <property type="entry name" value="Sugar_transporter_CS"/>
</dbReference>
<dbReference type="NCBIfam" id="TIGR00710">
    <property type="entry name" value="efflux_Bcr_CflA"/>
    <property type="match status" value="1"/>
</dbReference>
<dbReference type="InterPro" id="IPR001958">
    <property type="entry name" value="Tet-R_TetA/multi-R_MdtG-like"/>
</dbReference>
<dbReference type="STRING" id="187979.ERS852385_00280"/>
<keyword evidence="12" id="KW-1185">Reference proteome</keyword>
<evidence type="ECO:0000256" key="4">
    <source>
        <dbReference type="ARBA" id="ARBA00022448"/>
    </source>
</evidence>
<evidence type="ECO:0000256" key="9">
    <source>
        <dbReference type="RuleBase" id="RU365088"/>
    </source>
</evidence>
<evidence type="ECO:0000313" key="11">
    <source>
        <dbReference type="EMBL" id="CUN39348.1"/>
    </source>
</evidence>
<dbReference type="PANTHER" id="PTHR23502">
    <property type="entry name" value="MAJOR FACILITATOR SUPERFAMILY"/>
    <property type="match status" value="1"/>
</dbReference>
<evidence type="ECO:0000256" key="1">
    <source>
        <dbReference type="ARBA" id="ARBA00004651"/>
    </source>
</evidence>
<reference evidence="11 12" key="1">
    <citation type="submission" date="2015-09" db="EMBL/GenBank/DDBJ databases">
        <authorList>
            <consortium name="Pathogen Informatics"/>
        </authorList>
    </citation>
    <scope>NUCLEOTIDE SEQUENCE [LARGE SCALE GENOMIC DNA]</scope>
    <source>
        <strain evidence="11 12">2789STDY5608828</strain>
    </source>
</reference>
<dbReference type="InterPro" id="IPR036259">
    <property type="entry name" value="MFS_trans_sf"/>
</dbReference>
<keyword evidence="5 9" id="KW-1003">Cell membrane</keyword>
<evidence type="ECO:0000256" key="3">
    <source>
        <dbReference type="ARBA" id="ARBA00007520"/>
    </source>
</evidence>
<evidence type="ECO:0000256" key="2">
    <source>
        <dbReference type="ARBA" id="ARBA00006236"/>
    </source>
</evidence>
<dbReference type="RefSeq" id="WP_082427665.1">
    <property type="nucleotide sequence ID" value="NZ_CABIWZ010000001.1"/>
</dbReference>
<evidence type="ECO:0000256" key="5">
    <source>
        <dbReference type="ARBA" id="ARBA00022475"/>
    </source>
</evidence>
<organism evidence="11 12">
    <name type="scientific">Mitsuokella jalaludinii</name>
    <dbReference type="NCBI Taxonomy" id="187979"/>
    <lineage>
        <taxon>Bacteria</taxon>
        <taxon>Bacillati</taxon>
        <taxon>Bacillota</taxon>
        <taxon>Negativicutes</taxon>
        <taxon>Selenomonadales</taxon>
        <taxon>Selenomonadaceae</taxon>
        <taxon>Mitsuokella</taxon>
    </lineage>
</organism>
<dbReference type="GO" id="GO:1990961">
    <property type="term" value="P:xenobiotic detoxification by transmembrane export across the plasma membrane"/>
    <property type="evidence" value="ECO:0007669"/>
    <property type="project" value="InterPro"/>
</dbReference>
<dbReference type="GO" id="GO:0042910">
    <property type="term" value="F:xenobiotic transmembrane transporter activity"/>
    <property type="evidence" value="ECO:0007669"/>
    <property type="project" value="InterPro"/>
</dbReference>
<evidence type="ECO:0000259" key="10">
    <source>
        <dbReference type="PROSITE" id="PS50850"/>
    </source>
</evidence>
<dbReference type="InterPro" id="IPR020846">
    <property type="entry name" value="MFS_dom"/>
</dbReference>
<dbReference type="GO" id="GO:0005886">
    <property type="term" value="C:plasma membrane"/>
    <property type="evidence" value="ECO:0007669"/>
    <property type="project" value="UniProtKB-SubCell"/>
</dbReference>
<feature type="transmembrane region" description="Helical" evidence="9">
    <location>
        <begin position="46"/>
        <end position="65"/>
    </location>
</feature>
<evidence type="ECO:0000256" key="8">
    <source>
        <dbReference type="ARBA" id="ARBA00023136"/>
    </source>
</evidence>
<evidence type="ECO:0000256" key="7">
    <source>
        <dbReference type="ARBA" id="ARBA00022989"/>
    </source>
</evidence>
<dbReference type="FunFam" id="1.20.1720.10:FF:000005">
    <property type="entry name" value="Bcr/CflA family efflux transporter"/>
    <property type="match status" value="1"/>
</dbReference>
<sequence length="393" mass="42056">MKLHPRQKLFLTVFLGVMTAMAPLSTDMYLPALPELSGDFGISASLTQMTLTMTMLGMALGQIFMGPLSDRFGRKKPLLLGMLVFTAASVGAHQSADIVPFLVFRFLQGFSGASGIVIARAIARDVVEGPALTRFFAVLMLVNGLAPIAAPVVGGQVLRFTSWRGIFALLVIVGIAQTVATITYRETLKPEERIKSVAQSFAKFPVLLRDRYFCGHCLLQFFFFGSFFSYIGGSSFVFQNVYHVSAQAYSLIFGGIGVGLFLAGALPARLAGRVRDEAMLKVSLIIPLIGSLLLLAGFLCTAPLWYAVLALFVTIVPLSVMGTASFSLALSREGKYAGSASALLGFSQMILGGAMMPLVGIAGPDNPLPMAVLMLAGYTLSLLVYSTMIRSRS</sequence>
<feature type="transmembrane region" description="Helical" evidence="9">
    <location>
        <begin position="135"/>
        <end position="154"/>
    </location>
</feature>
<dbReference type="EMBL" id="CYYU01000001">
    <property type="protein sequence ID" value="CUN39348.1"/>
    <property type="molecule type" value="Genomic_DNA"/>
</dbReference>
<feature type="transmembrane region" description="Helical" evidence="9">
    <location>
        <begin position="278"/>
        <end position="299"/>
    </location>
</feature>
<dbReference type="Gene3D" id="1.20.1720.10">
    <property type="entry name" value="Multidrug resistance protein D"/>
    <property type="match status" value="1"/>
</dbReference>
<dbReference type="PROSITE" id="PS00216">
    <property type="entry name" value="SUGAR_TRANSPORT_1"/>
    <property type="match status" value="1"/>
</dbReference>
<feature type="transmembrane region" description="Helical" evidence="9">
    <location>
        <begin position="77"/>
        <end position="96"/>
    </location>
</feature>
<comment type="similarity">
    <text evidence="3">Belongs to the major facilitator superfamily. TCR/Tet family.</text>
</comment>
<comment type="similarity">
    <text evidence="2 9">Belongs to the major facilitator superfamily. Bcr/CmlA family.</text>
</comment>
<feature type="transmembrane region" description="Helical" evidence="9">
    <location>
        <begin position="212"/>
        <end position="232"/>
    </location>
</feature>
<dbReference type="PANTHER" id="PTHR23502:SF132">
    <property type="entry name" value="POLYAMINE TRANSPORTER 2-RELATED"/>
    <property type="match status" value="1"/>
</dbReference>
<keyword evidence="6 9" id="KW-0812">Transmembrane</keyword>
<feature type="transmembrane region" description="Helical" evidence="9">
    <location>
        <begin position="342"/>
        <end position="362"/>
    </location>
</feature>
<dbReference type="SUPFAM" id="SSF103473">
    <property type="entry name" value="MFS general substrate transporter"/>
    <property type="match status" value="1"/>
</dbReference>
<feature type="transmembrane region" description="Helical" evidence="9">
    <location>
        <begin position="166"/>
        <end position="184"/>
    </location>
</feature>
<dbReference type="AlphaFoldDB" id="A0A173WMN8"/>
<evidence type="ECO:0000256" key="6">
    <source>
        <dbReference type="ARBA" id="ARBA00022692"/>
    </source>
</evidence>
<keyword evidence="7 9" id="KW-1133">Transmembrane helix</keyword>
<feature type="domain" description="Major facilitator superfamily (MFS) profile" evidence="10">
    <location>
        <begin position="11"/>
        <end position="393"/>
    </location>
</feature>
<gene>
    <name evidence="11" type="primary">bcr_1</name>
    <name evidence="11" type="ORF">ERS852385_00280</name>
</gene>
<feature type="transmembrane region" description="Helical" evidence="9">
    <location>
        <begin position="9"/>
        <end position="26"/>
    </location>
</feature>
<proteinExistence type="inferred from homology"/>
<dbReference type="CDD" id="cd17320">
    <property type="entry name" value="MFS_MdfA_MDR_like"/>
    <property type="match status" value="1"/>
</dbReference>
<dbReference type="InterPro" id="IPR011701">
    <property type="entry name" value="MFS"/>
</dbReference>